<protein>
    <submittedName>
        <fullName evidence="2">Uncharacterized protein</fullName>
    </submittedName>
</protein>
<evidence type="ECO:0000313" key="2">
    <source>
        <dbReference type="EMBL" id="ABM04753.1"/>
    </source>
</evidence>
<organism evidence="2 3">
    <name type="scientific">Psychromonas ingrahamii (strain DSM 17664 / CCUG 51855 / 37)</name>
    <dbReference type="NCBI Taxonomy" id="357804"/>
    <lineage>
        <taxon>Bacteria</taxon>
        <taxon>Pseudomonadati</taxon>
        <taxon>Pseudomonadota</taxon>
        <taxon>Gammaproteobacteria</taxon>
        <taxon>Alteromonadales</taxon>
        <taxon>Psychromonadaceae</taxon>
        <taxon>Psychromonas</taxon>
    </lineage>
</organism>
<dbReference type="EMBL" id="CP000510">
    <property type="protein sequence ID" value="ABM04753.1"/>
    <property type="molecule type" value="Genomic_DNA"/>
</dbReference>
<evidence type="ECO:0000313" key="3">
    <source>
        <dbReference type="Proteomes" id="UP000000639"/>
    </source>
</evidence>
<dbReference type="RefSeq" id="WP_011771307.1">
    <property type="nucleotide sequence ID" value="NC_008709.1"/>
</dbReference>
<sequence>MKKLSILAISIFAMSTTAMAATSGTSVDGHYVIPLTINLDLSSIDFGDVWTDSIVAAESVEATVTGENGETFTYKITSKESLIKIVDNYNTENTTMSDPLTLADATPTVIPFTVGLNTSGLTENQDIDTDVTVTVIYNDIAGTTSA</sequence>
<name>A1SZ38_PSYIN</name>
<reference evidence="2 3" key="1">
    <citation type="submission" date="2007-01" db="EMBL/GenBank/DDBJ databases">
        <title>Complete sequence of Psychromonas ingrahamii 37.</title>
        <authorList>
            <consortium name="US DOE Joint Genome Institute"/>
            <person name="Copeland A."/>
            <person name="Lucas S."/>
            <person name="Lapidus A."/>
            <person name="Barry K."/>
            <person name="Detter J.C."/>
            <person name="Glavina del Rio T."/>
            <person name="Hammon N."/>
            <person name="Israni S."/>
            <person name="Dalin E."/>
            <person name="Tice H."/>
            <person name="Pitluck S."/>
            <person name="Thompson L.S."/>
            <person name="Brettin T."/>
            <person name="Bruce D."/>
            <person name="Han C."/>
            <person name="Tapia R."/>
            <person name="Schmutz J."/>
            <person name="Larimer F."/>
            <person name="Land M."/>
            <person name="Hauser L."/>
            <person name="Kyrpides N."/>
            <person name="Ivanova N."/>
            <person name="Staley J."/>
            <person name="Richardson P."/>
        </authorList>
    </citation>
    <scope>NUCLEOTIDE SEQUENCE [LARGE SCALE GENOMIC DNA]</scope>
    <source>
        <strain evidence="2 3">37</strain>
    </source>
</reference>
<proteinExistence type="predicted"/>
<dbReference type="OrthoDB" id="6402650at2"/>
<feature type="signal peptide" evidence="1">
    <location>
        <begin position="1"/>
        <end position="20"/>
    </location>
</feature>
<dbReference type="Proteomes" id="UP000000639">
    <property type="component" value="Chromosome"/>
</dbReference>
<keyword evidence="1" id="KW-0732">Signal</keyword>
<dbReference type="HOGENOM" id="CLU_1775878_0_0_6"/>
<keyword evidence="3" id="KW-1185">Reference proteome</keyword>
<evidence type="ECO:0000256" key="1">
    <source>
        <dbReference type="SAM" id="SignalP"/>
    </source>
</evidence>
<feature type="chain" id="PRO_5002637631" evidence="1">
    <location>
        <begin position="21"/>
        <end position="146"/>
    </location>
</feature>
<accession>A1SZ38</accession>
<dbReference type="KEGG" id="pin:Ping_3053"/>
<gene>
    <name evidence="2" type="ordered locus">Ping_3053</name>
</gene>
<dbReference type="AlphaFoldDB" id="A1SZ38"/>
<dbReference type="STRING" id="357804.Ping_3053"/>